<comment type="similarity">
    <text evidence="3">Belongs to the HARBI1 family.</text>
</comment>
<feature type="domain" description="DDE Tnp4" evidence="8">
    <location>
        <begin position="213"/>
        <end position="339"/>
    </location>
</feature>
<protein>
    <submittedName>
        <fullName evidence="9">Putative nuclease HARBI1</fullName>
    </submittedName>
</protein>
<dbReference type="InterPro" id="IPR045249">
    <property type="entry name" value="HARBI1-like"/>
</dbReference>
<evidence type="ECO:0000256" key="4">
    <source>
        <dbReference type="ARBA" id="ARBA00022722"/>
    </source>
</evidence>
<keyword evidence="4" id="KW-0540">Nuclease</keyword>
<evidence type="ECO:0000256" key="2">
    <source>
        <dbReference type="ARBA" id="ARBA00004123"/>
    </source>
</evidence>
<dbReference type="PANTHER" id="PTHR22930:SF85">
    <property type="entry name" value="GH03217P-RELATED"/>
    <property type="match status" value="1"/>
</dbReference>
<keyword evidence="7" id="KW-0539">Nucleus</keyword>
<evidence type="ECO:0000256" key="6">
    <source>
        <dbReference type="ARBA" id="ARBA00022801"/>
    </source>
</evidence>
<dbReference type="Proteomes" id="UP000053268">
    <property type="component" value="Unassembled WGS sequence"/>
</dbReference>
<dbReference type="STRING" id="66420.A0A194PN95"/>
<evidence type="ECO:0000256" key="7">
    <source>
        <dbReference type="ARBA" id="ARBA00023242"/>
    </source>
</evidence>
<accession>A0A194PN95</accession>
<dbReference type="Pfam" id="PF13359">
    <property type="entry name" value="DDE_Tnp_4"/>
    <property type="match status" value="1"/>
</dbReference>
<reference evidence="9 10" key="1">
    <citation type="journal article" date="2015" name="Nat. Commun.">
        <title>Outbred genome sequencing and CRISPR/Cas9 gene editing in butterflies.</title>
        <authorList>
            <person name="Li X."/>
            <person name="Fan D."/>
            <person name="Zhang W."/>
            <person name="Liu G."/>
            <person name="Zhang L."/>
            <person name="Zhao L."/>
            <person name="Fang X."/>
            <person name="Chen L."/>
            <person name="Dong Y."/>
            <person name="Chen Y."/>
            <person name="Ding Y."/>
            <person name="Zhao R."/>
            <person name="Feng M."/>
            <person name="Zhu Y."/>
            <person name="Feng Y."/>
            <person name="Jiang X."/>
            <person name="Zhu D."/>
            <person name="Xiang H."/>
            <person name="Feng X."/>
            <person name="Li S."/>
            <person name="Wang J."/>
            <person name="Zhang G."/>
            <person name="Kronforst M.R."/>
            <person name="Wang W."/>
        </authorList>
    </citation>
    <scope>NUCLEOTIDE SEQUENCE [LARGE SCALE GENOMIC DNA]</scope>
    <source>
        <strain evidence="9">Ya'a_city_454_Px</strain>
        <tissue evidence="9">Whole body</tissue>
    </source>
</reference>
<evidence type="ECO:0000259" key="8">
    <source>
        <dbReference type="Pfam" id="PF13359"/>
    </source>
</evidence>
<evidence type="ECO:0000256" key="5">
    <source>
        <dbReference type="ARBA" id="ARBA00022723"/>
    </source>
</evidence>
<dbReference type="EMBL" id="KQ459597">
    <property type="protein sequence ID" value="KPI94906.1"/>
    <property type="molecule type" value="Genomic_DNA"/>
</dbReference>
<proteinExistence type="inferred from homology"/>
<sequence>MNFDKDFVMDFFLDDTVSTLNKVVVAVANVVNENNENTSCFDELLIKEQNTQIIREKKQKVMKKSEVTNVKAYFENFVVKFTDEDYLEKYQMKMSTVQALINCLKEIQSGCTIIPLEKKVHIFLWILTSDYSFSETGVLFGLHKSSVSYIFYEIASMVTKQQNNYINWPSIKEQHMTRVKVNSRYKFPNCVGFIDACRLKVGSKRHGKNGPEIILLQAVCDESLSFIDVHIGKIGDTRKSRVFRQSQISKELKNFIDFENHILGDSNYRLRKNLITPFTSEELLTSEEMKFNEVHWKARSYIGHAFELLRDRFKKLNHLDVNKQESNDTIILAACVLHNFVILHEGCSEIKHEPVICDDHIIIDREIVKTAIEKRQYLSNYINYLDTS</sequence>
<evidence type="ECO:0000313" key="9">
    <source>
        <dbReference type="EMBL" id="KPI94906.1"/>
    </source>
</evidence>
<dbReference type="GO" id="GO:0005634">
    <property type="term" value="C:nucleus"/>
    <property type="evidence" value="ECO:0007669"/>
    <property type="project" value="UniProtKB-SubCell"/>
</dbReference>
<keyword evidence="10" id="KW-1185">Reference proteome</keyword>
<dbReference type="GO" id="GO:0004518">
    <property type="term" value="F:nuclease activity"/>
    <property type="evidence" value="ECO:0007669"/>
    <property type="project" value="UniProtKB-KW"/>
</dbReference>
<name>A0A194PN95_PAPXU</name>
<dbReference type="InterPro" id="IPR027806">
    <property type="entry name" value="HARBI1_dom"/>
</dbReference>
<evidence type="ECO:0000256" key="1">
    <source>
        <dbReference type="ARBA" id="ARBA00001968"/>
    </source>
</evidence>
<dbReference type="GO" id="GO:0046872">
    <property type="term" value="F:metal ion binding"/>
    <property type="evidence" value="ECO:0007669"/>
    <property type="project" value="UniProtKB-KW"/>
</dbReference>
<keyword evidence="6" id="KW-0378">Hydrolase</keyword>
<gene>
    <name evidence="9" type="ORF">RR46_11910</name>
</gene>
<dbReference type="AlphaFoldDB" id="A0A194PN95"/>
<dbReference type="PANTHER" id="PTHR22930">
    <property type="match status" value="1"/>
</dbReference>
<evidence type="ECO:0000313" key="10">
    <source>
        <dbReference type="Proteomes" id="UP000053268"/>
    </source>
</evidence>
<evidence type="ECO:0000256" key="3">
    <source>
        <dbReference type="ARBA" id="ARBA00006958"/>
    </source>
</evidence>
<keyword evidence="5" id="KW-0479">Metal-binding</keyword>
<organism evidence="9 10">
    <name type="scientific">Papilio xuthus</name>
    <name type="common">Asian swallowtail butterfly</name>
    <dbReference type="NCBI Taxonomy" id="66420"/>
    <lineage>
        <taxon>Eukaryota</taxon>
        <taxon>Metazoa</taxon>
        <taxon>Ecdysozoa</taxon>
        <taxon>Arthropoda</taxon>
        <taxon>Hexapoda</taxon>
        <taxon>Insecta</taxon>
        <taxon>Pterygota</taxon>
        <taxon>Neoptera</taxon>
        <taxon>Endopterygota</taxon>
        <taxon>Lepidoptera</taxon>
        <taxon>Glossata</taxon>
        <taxon>Ditrysia</taxon>
        <taxon>Papilionoidea</taxon>
        <taxon>Papilionidae</taxon>
        <taxon>Papilioninae</taxon>
        <taxon>Papilio</taxon>
    </lineage>
</organism>
<comment type="subcellular location">
    <subcellularLocation>
        <location evidence="2">Nucleus</location>
    </subcellularLocation>
</comment>
<dbReference type="GO" id="GO:0016787">
    <property type="term" value="F:hydrolase activity"/>
    <property type="evidence" value="ECO:0007669"/>
    <property type="project" value="UniProtKB-KW"/>
</dbReference>
<comment type="cofactor">
    <cofactor evidence="1">
        <name>a divalent metal cation</name>
        <dbReference type="ChEBI" id="CHEBI:60240"/>
    </cofactor>
</comment>